<sequence length="69" mass="7379">MSRSWWCLVDRVVSEWGDALRVSLLLLVVFGGLVAVLETVVGLGALAVWPGLGVLGCRLLGSRSRRSAV</sequence>
<protein>
    <submittedName>
        <fullName evidence="2">Uncharacterized protein</fullName>
    </submittedName>
</protein>
<dbReference type="AlphaFoldDB" id="A0A5B2XI02"/>
<proteinExistence type="predicted"/>
<feature type="transmembrane region" description="Helical" evidence="1">
    <location>
        <begin position="43"/>
        <end position="61"/>
    </location>
</feature>
<gene>
    <name evidence="2" type="ORF">F0L68_11615</name>
</gene>
<keyword evidence="1" id="KW-1133">Transmembrane helix</keyword>
<dbReference type="RefSeq" id="WP_149849530.1">
    <property type="nucleotide sequence ID" value="NZ_VUOB01000021.1"/>
</dbReference>
<keyword evidence="3" id="KW-1185">Reference proteome</keyword>
<reference evidence="2 3" key="2">
    <citation type="submission" date="2019-09" db="EMBL/GenBank/DDBJ databases">
        <authorList>
            <person name="Jin C."/>
        </authorList>
    </citation>
    <scope>NUCLEOTIDE SEQUENCE [LARGE SCALE GENOMIC DNA]</scope>
    <source>
        <strain evidence="2 3">AN110305</strain>
    </source>
</reference>
<accession>A0A5B2XI02</accession>
<evidence type="ECO:0000256" key="1">
    <source>
        <dbReference type="SAM" id="Phobius"/>
    </source>
</evidence>
<comment type="caution">
    <text evidence="2">The sequence shown here is derived from an EMBL/GenBank/DDBJ whole genome shotgun (WGS) entry which is preliminary data.</text>
</comment>
<evidence type="ECO:0000313" key="3">
    <source>
        <dbReference type="Proteomes" id="UP000323454"/>
    </source>
</evidence>
<keyword evidence="1" id="KW-0472">Membrane</keyword>
<feature type="transmembrane region" description="Helical" evidence="1">
    <location>
        <begin position="20"/>
        <end position="37"/>
    </location>
</feature>
<dbReference type="Proteomes" id="UP000323454">
    <property type="component" value="Unassembled WGS sequence"/>
</dbReference>
<organism evidence="2 3">
    <name type="scientific">Solihabitans fulvus</name>
    <dbReference type="NCBI Taxonomy" id="1892852"/>
    <lineage>
        <taxon>Bacteria</taxon>
        <taxon>Bacillati</taxon>
        <taxon>Actinomycetota</taxon>
        <taxon>Actinomycetes</taxon>
        <taxon>Pseudonocardiales</taxon>
        <taxon>Pseudonocardiaceae</taxon>
        <taxon>Solihabitans</taxon>
    </lineage>
</organism>
<evidence type="ECO:0000313" key="2">
    <source>
        <dbReference type="EMBL" id="KAA2262551.1"/>
    </source>
</evidence>
<reference evidence="2 3" key="1">
    <citation type="submission" date="2019-09" db="EMBL/GenBank/DDBJ databases">
        <title>Goodfellowia gen. nov., a new genus of the Pseudonocardineae related to Actinoalloteichus, containing Goodfellowia coeruleoviolacea gen. nov., comb. nov. gen. nov., comb. nov.</title>
        <authorList>
            <person name="Labeda D."/>
        </authorList>
    </citation>
    <scope>NUCLEOTIDE SEQUENCE [LARGE SCALE GENOMIC DNA]</scope>
    <source>
        <strain evidence="2 3">AN110305</strain>
    </source>
</reference>
<dbReference type="EMBL" id="VUOB01000021">
    <property type="protein sequence ID" value="KAA2262551.1"/>
    <property type="molecule type" value="Genomic_DNA"/>
</dbReference>
<keyword evidence="1" id="KW-0812">Transmembrane</keyword>
<name>A0A5B2XI02_9PSEU</name>